<dbReference type="CDD" id="cd02325">
    <property type="entry name" value="R3H"/>
    <property type="match status" value="1"/>
</dbReference>
<gene>
    <name evidence="3" type="ORF">SCUCBS95973_004914</name>
</gene>
<proteinExistence type="predicted"/>
<evidence type="ECO:0000256" key="1">
    <source>
        <dbReference type="SAM" id="MobiDB-lite"/>
    </source>
</evidence>
<evidence type="ECO:0000313" key="3">
    <source>
        <dbReference type="EMBL" id="CAK7222645.1"/>
    </source>
</evidence>
<keyword evidence="4" id="KW-1185">Reference proteome</keyword>
<dbReference type="Pfam" id="PF13902">
    <property type="entry name" value="R3H-assoc"/>
    <property type="match status" value="1"/>
</dbReference>
<protein>
    <recommendedName>
        <fullName evidence="2">R3H domain-containing protein</fullName>
    </recommendedName>
</protein>
<accession>A0ABP0BTB7</accession>
<sequence length="410" mass="46091">MEPASLVRDWRRDVFEAVAQDPDIVTDATGEPLTIVFDDAPQNPMRLPTSAGRRKTTAFVMNSDDDDDEDKLRKAPAPKRRNSNRDSQRRRELLLVGKEGSRQRRRWENDRLMHVPNAQPPLPSDWEARPTHKVHYNLPYHLAKFWDLGMREMVNERRAAEAILHRQQLIARQSQTTAPKKTQPKKEVPREKFLYEKYAGMSSAASSVPSSLAPTPKFGMVTRDLRVAVKKSETIKRWVRALEEPVRQYVFASEAMRRAQEIRRSESAATVISGDSSVASLDGEDGGSETASATYALSDEDDDELVFVGRCTLARKRAKAELKQALREANAMSADNGILFDSLGDGETGAFKRWIAHSLSDYYGLTSRSTNTDASKRVVCVSMRDEAIRAGAGPILIPRPMWELFEATAC</sequence>
<evidence type="ECO:0000259" key="2">
    <source>
        <dbReference type="PROSITE" id="PS51061"/>
    </source>
</evidence>
<dbReference type="InterPro" id="IPR025952">
    <property type="entry name" value="R3H-assoc_dom"/>
</dbReference>
<feature type="domain" description="R3H" evidence="2">
    <location>
        <begin position="316"/>
        <end position="384"/>
    </location>
</feature>
<dbReference type="InterPro" id="IPR036867">
    <property type="entry name" value="R3H_dom_sf"/>
</dbReference>
<dbReference type="EMBL" id="CAWUHB010000025">
    <property type="protein sequence ID" value="CAK7222645.1"/>
    <property type="molecule type" value="Genomic_DNA"/>
</dbReference>
<comment type="caution">
    <text evidence="3">The sequence shown here is derived from an EMBL/GenBank/DDBJ whole genome shotgun (WGS) entry which is preliminary data.</text>
</comment>
<evidence type="ECO:0000313" key="4">
    <source>
        <dbReference type="Proteomes" id="UP001642405"/>
    </source>
</evidence>
<reference evidence="3 4" key="1">
    <citation type="submission" date="2024-01" db="EMBL/GenBank/DDBJ databases">
        <authorList>
            <person name="Allen C."/>
            <person name="Tagirdzhanova G."/>
        </authorList>
    </citation>
    <scope>NUCLEOTIDE SEQUENCE [LARGE SCALE GENOMIC DNA]</scope>
</reference>
<dbReference type="Proteomes" id="UP001642405">
    <property type="component" value="Unassembled WGS sequence"/>
</dbReference>
<dbReference type="SUPFAM" id="SSF82708">
    <property type="entry name" value="R3H domain"/>
    <property type="match status" value="1"/>
</dbReference>
<feature type="region of interest" description="Disordered" evidence="1">
    <location>
        <begin position="39"/>
        <end position="108"/>
    </location>
</feature>
<dbReference type="PROSITE" id="PS51061">
    <property type="entry name" value="R3H"/>
    <property type="match status" value="1"/>
</dbReference>
<dbReference type="InterPro" id="IPR001374">
    <property type="entry name" value="R3H_dom"/>
</dbReference>
<organism evidence="3 4">
    <name type="scientific">Sporothrix curviconia</name>
    <dbReference type="NCBI Taxonomy" id="1260050"/>
    <lineage>
        <taxon>Eukaryota</taxon>
        <taxon>Fungi</taxon>
        <taxon>Dikarya</taxon>
        <taxon>Ascomycota</taxon>
        <taxon>Pezizomycotina</taxon>
        <taxon>Sordariomycetes</taxon>
        <taxon>Sordariomycetidae</taxon>
        <taxon>Ophiostomatales</taxon>
        <taxon>Ophiostomataceae</taxon>
        <taxon>Sporothrix</taxon>
    </lineage>
</organism>
<feature type="compositionally biased region" description="Basic and acidic residues" evidence="1">
    <location>
        <begin position="83"/>
        <end position="108"/>
    </location>
</feature>
<name>A0ABP0BTB7_9PEZI</name>